<accession>A0A7X0H318</accession>
<proteinExistence type="predicted"/>
<evidence type="ECO:0000256" key="1">
    <source>
        <dbReference type="SAM" id="MobiDB-lite"/>
    </source>
</evidence>
<feature type="compositionally biased region" description="Acidic residues" evidence="1">
    <location>
        <begin position="197"/>
        <end position="209"/>
    </location>
</feature>
<evidence type="ECO:0000313" key="3">
    <source>
        <dbReference type="Proteomes" id="UP000541810"/>
    </source>
</evidence>
<organism evidence="2 3">
    <name type="scientific">Algisphaera agarilytica</name>
    <dbReference type="NCBI Taxonomy" id="1385975"/>
    <lineage>
        <taxon>Bacteria</taxon>
        <taxon>Pseudomonadati</taxon>
        <taxon>Planctomycetota</taxon>
        <taxon>Phycisphaerae</taxon>
        <taxon>Phycisphaerales</taxon>
        <taxon>Phycisphaeraceae</taxon>
        <taxon>Algisphaera</taxon>
    </lineage>
</organism>
<dbReference type="Proteomes" id="UP000541810">
    <property type="component" value="Unassembled WGS sequence"/>
</dbReference>
<keyword evidence="3" id="KW-1185">Reference proteome</keyword>
<protein>
    <submittedName>
        <fullName evidence="2">Uncharacterized protein</fullName>
    </submittedName>
</protein>
<feature type="region of interest" description="Disordered" evidence="1">
    <location>
        <begin position="49"/>
        <end position="94"/>
    </location>
</feature>
<feature type="compositionally biased region" description="Low complexity" evidence="1">
    <location>
        <begin position="160"/>
        <end position="173"/>
    </location>
</feature>
<dbReference type="AlphaFoldDB" id="A0A7X0H318"/>
<reference evidence="2 3" key="1">
    <citation type="submission" date="2020-08" db="EMBL/GenBank/DDBJ databases">
        <title>Genomic Encyclopedia of Type Strains, Phase IV (KMG-IV): sequencing the most valuable type-strain genomes for metagenomic binning, comparative biology and taxonomic classification.</title>
        <authorList>
            <person name="Goeker M."/>
        </authorList>
    </citation>
    <scope>NUCLEOTIDE SEQUENCE [LARGE SCALE GENOMIC DNA]</scope>
    <source>
        <strain evidence="2 3">DSM 103725</strain>
    </source>
</reference>
<feature type="compositionally biased region" description="Basic and acidic residues" evidence="1">
    <location>
        <begin position="182"/>
        <end position="191"/>
    </location>
</feature>
<sequence>MAKGARVQSIQQLSEFRAFLVKFAEGVRHGTSLGESEVQSTARWLKDEHPQRLLTERRKAERALQNATDDLRRKRLQPTATGDPPSTVTEQKALAKAKAKMQWLEEKLSATQRWNRQFDKEAIQFQSGLQPAQSLPEAVIPRALARLEGHLIALENYLEAQSSQASPSAPGAPETGGVSRVVSDDTDKAQDDISPANEDDTEPQAEEAV</sequence>
<feature type="region of interest" description="Disordered" evidence="1">
    <location>
        <begin position="160"/>
        <end position="209"/>
    </location>
</feature>
<dbReference type="RefSeq" id="WP_184675378.1">
    <property type="nucleotide sequence ID" value="NZ_JACHGY010000001.1"/>
</dbReference>
<name>A0A7X0H318_9BACT</name>
<comment type="caution">
    <text evidence="2">The sequence shown here is derived from an EMBL/GenBank/DDBJ whole genome shotgun (WGS) entry which is preliminary data.</text>
</comment>
<gene>
    <name evidence="2" type="ORF">HNQ40_000142</name>
</gene>
<evidence type="ECO:0000313" key="2">
    <source>
        <dbReference type="EMBL" id="MBB6428336.1"/>
    </source>
</evidence>
<dbReference type="EMBL" id="JACHGY010000001">
    <property type="protein sequence ID" value="MBB6428336.1"/>
    <property type="molecule type" value="Genomic_DNA"/>
</dbReference>
<feature type="compositionally biased region" description="Basic and acidic residues" evidence="1">
    <location>
        <begin position="49"/>
        <end position="62"/>
    </location>
</feature>
<feature type="compositionally biased region" description="Polar residues" evidence="1">
    <location>
        <begin position="78"/>
        <end position="90"/>
    </location>
</feature>